<evidence type="ECO:0000259" key="7">
    <source>
        <dbReference type="Pfam" id="PF07732"/>
    </source>
</evidence>
<dbReference type="InterPro" id="IPR002355">
    <property type="entry name" value="Cu_oxidase_Cu_BS"/>
</dbReference>
<dbReference type="InterPro" id="IPR011707">
    <property type="entry name" value="Cu-oxidase-like_N"/>
</dbReference>
<evidence type="ECO:0000256" key="1">
    <source>
        <dbReference type="ARBA" id="ARBA00022723"/>
    </source>
</evidence>
<dbReference type="InterPro" id="IPR011706">
    <property type="entry name" value="Cu-oxidase_C"/>
</dbReference>
<dbReference type="Pfam" id="PF07732">
    <property type="entry name" value="Cu-oxidase_3"/>
    <property type="match status" value="1"/>
</dbReference>
<evidence type="ECO:0000313" key="8">
    <source>
        <dbReference type="EMBL" id="NNG40728.1"/>
    </source>
</evidence>
<name>A0A849AN52_9MICO</name>
<evidence type="ECO:0000313" key="9">
    <source>
        <dbReference type="Proteomes" id="UP000557772"/>
    </source>
</evidence>
<dbReference type="GO" id="GO:0016491">
    <property type="term" value="F:oxidoreductase activity"/>
    <property type="evidence" value="ECO:0007669"/>
    <property type="project" value="UniProtKB-KW"/>
</dbReference>
<dbReference type="RefSeq" id="WP_171157440.1">
    <property type="nucleotide sequence ID" value="NZ_JABENB010000003.1"/>
</dbReference>
<keyword evidence="1" id="KW-0479">Metal-binding</keyword>
<dbReference type="Proteomes" id="UP000557772">
    <property type="component" value="Unassembled WGS sequence"/>
</dbReference>
<dbReference type="PROSITE" id="PS00080">
    <property type="entry name" value="MULTICOPPER_OXIDASE2"/>
    <property type="match status" value="1"/>
</dbReference>
<comment type="caution">
    <text evidence="8">The sequence shown here is derived from an EMBL/GenBank/DDBJ whole genome shotgun (WGS) entry which is preliminary data.</text>
</comment>
<dbReference type="EMBL" id="JABENB010000003">
    <property type="protein sequence ID" value="NNG40728.1"/>
    <property type="molecule type" value="Genomic_DNA"/>
</dbReference>
<dbReference type="Pfam" id="PF07731">
    <property type="entry name" value="Cu-oxidase_2"/>
    <property type="match status" value="1"/>
</dbReference>
<dbReference type="SUPFAM" id="SSF49503">
    <property type="entry name" value="Cupredoxins"/>
    <property type="match status" value="3"/>
</dbReference>
<keyword evidence="2" id="KW-0560">Oxidoreductase</keyword>
<evidence type="ECO:0000259" key="5">
    <source>
        <dbReference type="Pfam" id="PF00394"/>
    </source>
</evidence>
<dbReference type="InterPro" id="IPR045087">
    <property type="entry name" value="Cu-oxidase_fam"/>
</dbReference>
<dbReference type="AlphaFoldDB" id="A0A849AN52"/>
<reference evidence="8 9" key="1">
    <citation type="submission" date="2020-05" db="EMBL/GenBank/DDBJ databases">
        <title>Flexivirga sp. ID2601S isolated from air conditioner.</title>
        <authorList>
            <person name="Kim D.H."/>
        </authorList>
    </citation>
    <scope>NUCLEOTIDE SEQUENCE [LARGE SCALE GENOMIC DNA]</scope>
    <source>
        <strain evidence="8 9">ID2601S</strain>
    </source>
</reference>
<dbReference type="PANTHER" id="PTHR11709">
    <property type="entry name" value="MULTI-COPPER OXIDASE"/>
    <property type="match status" value="1"/>
</dbReference>
<evidence type="ECO:0000256" key="3">
    <source>
        <dbReference type="ARBA" id="ARBA00023008"/>
    </source>
</evidence>
<dbReference type="PROSITE" id="PS00079">
    <property type="entry name" value="MULTICOPPER_OXIDASE1"/>
    <property type="match status" value="1"/>
</dbReference>
<accession>A0A849AN52</accession>
<evidence type="ECO:0000259" key="6">
    <source>
        <dbReference type="Pfam" id="PF07731"/>
    </source>
</evidence>
<feature type="region of interest" description="Disordered" evidence="4">
    <location>
        <begin position="29"/>
        <end position="74"/>
    </location>
</feature>
<dbReference type="InterPro" id="IPR001117">
    <property type="entry name" value="Cu-oxidase_2nd"/>
</dbReference>
<organism evidence="8 9">
    <name type="scientific">Flexivirga aerilata</name>
    <dbReference type="NCBI Taxonomy" id="1656889"/>
    <lineage>
        <taxon>Bacteria</taxon>
        <taxon>Bacillati</taxon>
        <taxon>Actinomycetota</taxon>
        <taxon>Actinomycetes</taxon>
        <taxon>Micrococcales</taxon>
        <taxon>Dermacoccaceae</taxon>
        <taxon>Flexivirga</taxon>
    </lineage>
</organism>
<dbReference type="CDD" id="cd13861">
    <property type="entry name" value="CuRO_1_CumA_like"/>
    <property type="match status" value="1"/>
</dbReference>
<dbReference type="InterPro" id="IPR008972">
    <property type="entry name" value="Cupredoxin"/>
</dbReference>
<proteinExistence type="predicted"/>
<evidence type="ECO:0000256" key="4">
    <source>
        <dbReference type="SAM" id="MobiDB-lite"/>
    </source>
</evidence>
<sequence>MSALSKSSRLSRRGLFGVSVAAGASVLAGCTSSGSRDARRGPTASTSSGVRVSPTDGAVQRAEDARPGGGRTVRASLTSAPMRASIGGQQVSTWGYGDRLPGPVLRSRVGDTLAVAQRNRLDQATTTHFHGLALRNNADGVPGLTQPAIKPGGSFTATFKTAHPGTYWYHSHVELQRDRGLYGALIIDDPHEPLSYDQEWILVVDDWLDGIKGRTPAKQAAQLAKGMPMGHDMSGMSGMPMPSMSGMSGMGGGDGTTSPFLGGDAGDVTYPVHLINGRDPMRPDTLKAKPGQRIRLRVINAGGDTAYRVGLPGVPMTLTHTDGFPVKHQRVDAIVLGMGERVDALITVPDHPVPFVALAEGKAGRTFAVLASGNGARPTMSSVPKTLTGKVIQSGSATADPSVQLADRPVDQVHTLALTGGMAKYGWGINGRQFDEANPFATAYDIRAGQRVRIDYANHTMMWHPMHLHGHTFQVGATGPRKDTVIVKPMQTVSVFFDADNPGQWLTHCHNAYHANRGMMAVLSYVK</sequence>
<dbReference type="PROSITE" id="PS51257">
    <property type="entry name" value="PROKAR_LIPOPROTEIN"/>
    <property type="match status" value="1"/>
</dbReference>
<keyword evidence="3" id="KW-0186">Copper</keyword>
<feature type="domain" description="Plastocyanin-like" evidence="7">
    <location>
        <begin position="87"/>
        <end position="191"/>
    </location>
</feature>
<dbReference type="PROSITE" id="PS51318">
    <property type="entry name" value="TAT"/>
    <property type="match status" value="1"/>
</dbReference>
<dbReference type="InterPro" id="IPR033138">
    <property type="entry name" value="Cu_oxidase_CS"/>
</dbReference>
<gene>
    <name evidence="8" type="ORF">HJ588_15800</name>
</gene>
<protein>
    <submittedName>
        <fullName evidence="8">Multicopper oxidase family protein</fullName>
    </submittedName>
</protein>
<feature type="domain" description="Plastocyanin-like" evidence="6">
    <location>
        <begin position="410"/>
        <end position="523"/>
    </location>
</feature>
<dbReference type="Pfam" id="PF00394">
    <property type="entry name" value="Cu-oxidase"/>
    <property type="match status" value="1"/>
</dbReference>
<evidence type="ECO:0000256" key="2">
    <source>
        <dbReference type="ARBA" id="ARBA00023002"/>
    </source>
</evidence>
<keyword evidence="9" id="KW-1185">Reference proteome</keyword>
<dbReference type="PANTHER" id="PTHR11709:SF394">
    <property type="entry name" value="FI03373P-RELATED"/>
    <property type="match status" value="1"/>
</dbReference>
<feature type="domain" description="Plastocyanin-like" evidence="5">
    <location>
        <begin position="267"/>
        <end position="359"/>
    </location>
</feature>
<dbReference type="InterPro" id="IPR006311">
    <property type="entry name" value="TAT_signal"/>
</dbReference>
<dbReference type="InterPro" id="IPR034279">
    <property type="entry name" value="CuRO_3_CopA"/>
</dbReference>
<dbReference type="GO" id="GO:0005507">
    <property type="term" value="F:copper ion binding"/>
    <property type="evidence" value="ECO:0007669"/>
    <property type="project" value="InterPro"/>
</dbReference>
<dbReference type="CDD" id="cd13896">
    <property type="entry name" value="CuRO_3_CopA"/>
    <property type="match status" value="1"/>
</dbReference>
<dbReference type="Gene3D" id="2.60.40.420">
    <property type="entry name" value="Cupredoxins - blue copper proteins"/>
    <property type="match status" value="2"/>
</dbReference>